<feature type="chain" id="PRO_5022743683" evidence="1">
    <location>
        <begin position="42"/>
        <end position="909"/>
    </location>
</feature>
<keyword evidence="1" id="KW-0732">Signal</keyword>
<dbReference type="CDD" id="cd00063">
    <property type="entry name" value="FN3"/>
    <property type="match status" value="1"/>
</dbReference>
<evidence type="ECO:0000313" key="3">
    <source>
        <dbReference type="EMBL" id="QDA59623.1"/>
    </source>
</evidence>
<dbReference type="Gene3D" id="2.60.40.10">
    <property type="entry name" value="Immunoglobulins"/>
    <property type="match status" value="1"/>
</dbReference>
<dbReference type="AlphaFoldDB" id="A0A5B7ZYU8"/>
<accession>A0A5B7ZYU8</accession>
<evidence type="ECO:0000259" key="2">
    <source>
        <dbReference type="SMART" id="SM00060"/>
    </source>
</evidence>
<keyword evidence="4" id="KW-1185">Reference proteome</keyword>
<dbReference type="InterPro" id="IPR026444">
    <property type="entry name" value="Secre_tail"/>
</dbReference>
<name>A0A5B7ZYU8_9BACT</name>
<reference evidence="3 4" key="1">
    <citation type="submission" date="2019-06" db="EMBL/GenBank/DDBJ databases">
        <authorList>
            <person name="Srinivasan S."/>
        </authorList>
    </citation>
    <scope>NUCLEOTIDE SEQUENCE [LARGE SCALE GENOMIC DNA]</scope>
    <source>
        <strain evidence="3 4">17J68-5</strain>
    </source>
</reference>
<dbReference type="InterPro" id="IPR003961">
    <property type="entry name" value="FN3_dom"/>
</dbReference>
<dbReference type="Proteomes" id="UP000305398">
    <property type="component" value="Chromosome"/>
</dbReference>
<dbReference type="InterPro" id="IPR036116">
    <property type="entry name" value="FN3_sf"/>
</dbReference>
<proteinExistence type="predicted"/>
<dbReference type="KEGG" id="hyj:FHG12_05640"/>
<dbReference type="SUPFAM" id="SSF49265">
    <property type="entry name" value="Fibronectin type III"/>
    <property type="match status" value="1"/>
</dbReference>
<dbReference type="NCBIfam" id="NF038128">
    <property type="entry name" value="choice_anch_J"/>
    <property type="match status" value="1"/>
</dbReference>
<feature type="domain" description="Fibronectin type-III" evidence="2">
    <location>
        <begin position="557"/>
        <end position="636"/>
    </location>
</feature>
<organism evidence="3 4">
    <name type="scientific">Hymenobacter jejuensis</name>
    <dbReference type="NCBI Taxonomy" id="2502781"/>
    <lineage>
        <taxon>Bacteria</taxon>
        <taxon>Pseudomonadati</taxon>
        <taxon>Bacteroidota</taxon>
        <taxon>Cytophagia</taxon>
        <taxon>Cytophagales</taxon>
        <taxon>Hymenobacteraceae</taxon>
        <taxon>Hymenobacter</taxon>
    </lineage>
</organism>
<protein>
    <submittedName>
        <fullName evidence="3">T9SS type A sorting domain-containing protein</fullName>
    </submittedName>
</protein>
<gene>
    <name evidence="3" type="ORF">FHG12_05640</name>
</gene>
<evidence type="ECO:0000313" key="4">
    <source>
        <dbReference type="Proteomes" id="UP000305398"/>
    </source>
</evidence>
<dbReference type="Pfam" id="PF18962">
    <property type="entry name" value="Por_Secre_tail"/>
    <property type="match status" value="1"/>
</dbReference>
<dbReference type="InterPro" id="IPR013783">
    <property type="entry name" value="Ig-like_fold"/>
</dbReference>
<dbReference type="SMART" id="SM00060">
    <property type="entry name" value="FN3"/>
    <property type="match status" value="1"/>
</dbReference>
<dbReference type="EMBL" id="CP040896">
    <property type="protein sequence ID" value="QDA59623.1"/>
    <property type="molecule type" value="Genomic_DNA"/>
</dbReference>
<dbReference type="RefSeq" id="WP_139514804.1">
    <property type="nucleotide sequence ID" value="NZ_CP040896.1"/>
</dbReference>
<dbReference type="Gene3D" id="2.60.120.200">
    <property type="match status" value="1"/>
</dbReference>
<dbReference type="NCBIfam" id="TIGR04183">
    <property type="entry name" value="Por_Secre_tail"/>
    <property type="match status" value="1"/>
</dbReference>
<evidence type="ECO:0000256" key="1">
    <source>
        <dbReference type="SAM" id="SignalP"/>
    </source>
</evidence>
<dbReference type="Pfam" id="PF00041">
    <property type="entry name" value="fn3"/>
    <property type="match status" value="1"/>
</dbReference>
<feature type="signal peptide" evidence="1">
    <location>
        <begin position="1"/>
        <end position="41"/>
    </location>
</feature>
<sequence length="909" mass="94985">MKHTYATGALRTAKSGWWSALRLTGLTALLATVLGSFTAQAQDLNYNEYSVQIAQGTYTDLAATGTAITTTSTDDANSAAQPIGFTFNYNGAAFTQFVLNTNGYLRLGSQNPSAASYFNGAENYGGGPLNSADAADVNLLLPFNVDLVAGASPAEYRVATTGTAPNRICTIQWKNVSDKSRDGVVTKYTNFSFQAKLYEGTNVIEFVYDVPTAASIAANQDFFKAAAVGIKGSGKAANQAVVLQKSSAQDWTEATALGRNYSGPDENRFNFRASTRPAAGTTYRFTPGLPRDGGITAIYTLGRISPEALPHTVKAAVINFGTAAFANATATLQVTGANTFTSSKTFSLARGEVREVVFDPYPATLNPGTNTLTVTLTNDDENSDNKLTTSQVVTTNQILYTDPTKDLQGGLTYGAASGQLAAKFVISQPTTVSAITARFKDVAGNTAAYRFLLYDATGPNGTPGKTLYTSDVQTRTAAGGEVTLPVPNVLVNSPFYVAIAEQTGASSGIGYQIEFPLRKATYYANDLNNGGWDEFGDVGLEGAQLALGVTFGAAPACGAPINVSLSNITATSAAVNFTPTSGTGPYVVEYGPKGFALGTGTTVAGTTSPIALPGLTAGTTYDVYVRKNCGGTAGTSANNGPYALTTACQAASTVPYAENFDARTAPALPCGVTVLDANNDQFGWEVAQIQSTPSTPNSIVYSYNSLDPTIGADDWFFTPALSLSALQQYTVSFKYRVGAFNNGPAIPEGLEIRYGTSPTVAGMPAANTIYTSTTLAAQTFTAVNSQPLRPTANGQYYIGFHAISPGDAFFLAIDDIAITPTVLSVNTALSRAINAYPNPTTGRLTIDLGATSARKVQAAVVNSLGQVVYTCTLTGKQDQLDLSALAAGIYTLKLDIDGETAVKRIAVQK</sequence>
<dbReference type="OrthoDB" id="617614at2"/>